<evidence type="ECO:0000313" key="1">
    <source>
        <dbReference type="EMBL" id="SIS17832.1"/>
    </source>
</evidence>
<dbReference type="Proteomes" id="UP000185936">
    <property type="component" value="Unassembled WGS sequence"/>
</dbReference>
<organism evidence="1 2">
    <name type="scientific">Natronorubrum thiooxidans</name>
    <dbReference type="NCBI Taxonomy" id="308853"/>
    <lineage>
        <taxon>Archaea</taxon>
        <taxon>Methanobacteriati</taxon>
        <taxon>Methanobacteriota</taxon>
        <taxon>Stenosarchaea group</taxon>
        <taxon>Halobacteria</taxon>
        <taxon>Halobacteriales</taxon>
        <taxon>Natrialbaceae</taxon>
        <taxon>Natronorubrum</taxon>
    </lineage>
</organism>
<protein>
    <submittedName>
        <fullName evidence="1">Uncharacterized protein</fullName>
    </submittedName>
</protein>
<dbReference type="STRING" id="308853.SAMN05421752_11836"/>
<proteinExistence type="predicted"/>
<keyword evidence="2" id="KW-1185">Reference proteome</keyword>
<sequence length="127" mass="14059">MPTTSLLRSVCPENNGTCIPCSYRWRYRISIYAQIASVVLTGEAVIAERTLREVIDALEDGIPLHANLQDEERVCFSNSVTRCFGFGWELPTDVGNEVQTDAIEFAIGFAADQYRHNDGTANPFAAV</sequence>
<accession>A0A1N7GZ41</accession>
<dbReference type="EMBL" id="FTNR01000018">
    <property type="protein sequence ID" value="SIS17832.1"/>
    <property type="molecule type" value="Genomic_DNA"/>
</dbReference>
<reference evidence="2" key="1">
    <citation type="submission" date="2017-01" db="EMBL/GenBank/DDBJ databases">
        <authorList>
            <person name="Varghese N."/>
            <person name="Submissions S."/>
        </authorList>
    </citation>
    <scope>NUCLEOTIDE SEQUENCE [LARGE SCALE GENOMIC DNA]</scope>
    <source>
        <strain evidence="2">type strain: HArc-</strain>
    </source>
</reference>
<gene>
    <name evidence="1" type="ORF">SAMN05421752_11836</name>
</gene>
<name>A0A1N7GZ41_9EURY</name>
<dbReference type="AlphaFoldDB" id="A0A1N7GZ41"/>
<evidence type="ECO:0000313" key="2">
    <source>
        <dbReference type="Proteomes" id="UP000185936"/>
    </source>
</evidence>